<sequence>MSRSIGLPAPDCGARRAAARARRDAVSPLADHRGDGVTLINGEETAYGMSFPANYHKGLPHDVNGAVHPPSYHAMVRVLTGQETGAVETLPMGANRHGAGTAEDPIRLTVPGNETAPPSDRLGYRKLTSPFTGHVFENQGADAAALGFQPAPRLDTPELAAEMAELYAMALLRDVPFTAITDGTGPGVAAVVSALDSMPYFRPGFQADTDAEQMRYEMRGRITSGADLFRGSTPGSKTGPWLSQFMIAGNRNDRATFQALDGTPAQGNGAGPGFRGVRANFGSNDGFVLFGTQVIDQRSIVAKPGIDYMTNWASWLDCQNGVDFNNLDVFLDRRRYLTTPRDIATYVHYDALYQAYLVACLLMLAEGRLFPKDRGLPETSSRTRSAFASFGGPHVLSLVTEVATRALKAVWRQKWMHHRRARPEAVAGLLTLHANDPDRIADESLRSTIGRLHSMIPADILSRVAAHNTAQNASTNAAVRIKPRPAGEIPAGLPAIADATNYLLPMAFPEGSPTHPAYGAGHATVAGACVTVLKAFFEMYGDDGRAERMWPLPALVPTFRPDLSGNADEGGELVPAPGSPMLTVQGELNKLAANVAIARNMAGVHYYTDYSESVRLGERVAVSILEEQLSMYPEPVSMSFTSFDGDRVRVSGNGDTAGVQIFADGQKVPAEVWYARYGG</sequence>
<dbReference type="AlphaFoldDB" id="A0A271J0U7"/>
<evidence type="ECO:0000313" key="2">
    <source>
        <dbReference type="EMBL" id="PAP77122.1"/>
    </source>
</evidence>
<protein>
    <recommendedName>
        <fullName evidence="4">Phosphoesterase</fullName>
    </recommendedName>
</protein>
<dbReference type="Proteomes" id="UP000216339">
    <property type="component" value="Unassembled WGS sequence"/>
</dbReference>
<feature type="region of interest" description="Disordered" evidence="1">
    <location>
        <begin position="94"/>
        <end position="122"/>
    </location>
</feature>
<evidence type="ECO:0008006" key="4">
    <source>
        <dbReference type="Google" id="ProtNLM"/>
    </source>
</evidence>
<dbReference type="GO" id="GO:0004601">
    <property type="term" value="F:peroxidase activity"/>
    <property type="evidence" value="ECO:0007669"/>
    <property type="project" value="InterPro"/>
</dbReference>
<dbReference type="EMBL" id="MQWD01000001">
    <property type="protein sequence ID" value="PAP77122.1"/>
    <property type="molecule type" value="Genomic_DNA"/>
</dbReference>
<proteinExistence type="predicted"/>
<comment type="caution">
    <text evidence="2">The sequence shown here is derived from an EMBL/GenBank/DDBJ whole genome shotgun (WGS) entry which is preliminary data.</text>
</comment>
<organism evidence="2 3">
    <name type="scientific">Rubrivirga marina</name>
    <dbReference type="NCBI Taxonomy" id="1196024"/>
    <lineage>
        <taxon>Bacteria</taxon>
        <taxon>Pseudomonadati</taxon>
        <taxon>Rhodothermota</taxon>
        <taxon>Rhodothermia</taxon>
        <taxon>Rhodothermales</taxon>
        <taxon>Rubricoccaceae</taxon>
        <taxon>Rubrivirga</taxon>
    </lineage>
</organism>
<keyword evidence="3" id="KW-1185">Reference proteome</keyword>
<dbReference type="InterPro" id="IPR052559">
    <property type="entry name" value="V-haloperoxidase"/>
</dbReference>
<evidence type="ECO:0000256" key="1">
    <source>
        <dbReference type="SAM" id="MobiDB-lite"/>
    </source>
</evidence>
<accession>A0A271J0U7</accession>
<reference evidence="2 3" key="1">
    <citation type="submission" date="2016-11" db="EMBL/GenBank/DDBJ databases">
        <title>Study of marine rhodopsin-containing bacteria.</title>
        <authorList>
            <person name="Yoshizawa S."/>
            <person name="Kumagai Y."/>
            <person name="Kogure K."/>
        </authorList>
    </citation>
    <scope>NUCLEOTIDE SEQUENCE [LARGE SCALE GENOMIC DNA]</scope>
    <source>
        <strain evidence="2 3">SAORIC-28</strain>
    </source>
</reference>
<evidence type="ECO:0000313" key="3">
    <source>
        <dbReference type="Proteomes" id="UP000216339"/>
    </source>
</evidence>
<gene>
    <name evidence="2" type="ORF">BSZ37_12140</name>
</gene>
<dbReference type="OrthoDB" id="7793240at2"/>
<dbReference type="InterPro" id="IPR016119">
    <property type="entry name" value="Br/Cl_peroxidase_C"/>
</dbReference>
<dbReference type="PANTHER" id="PTHR34599:SF1">
    <property type="entry name" value="PHOSPHATIDIC ACID PHOSPHATASE TYPE 2_HALOPEROXIDASE DOMAIN-CONTAINING PROTEIN"/>
    <property type="match status" value="1"/>
</dbReference>
<dbReference type="CDD" id="cd03398">
    <property type="entry name" value="PAP2_haloperoxidase"/>
    <property type="match status" value="1"/>
</dbReference>
<dbReference type="SUPFAM" id="SSF48317">
    <property type="entry name" value="Acid phosphatase/Vanadium-dependent haloperoxidase"/>
    <property type="match status" value="1"/>
</dbReference>
<dbReference type="PANTHER" id="PTHR34599">
    <property type="entry name" value="PEROXIDASE-RELATED"/>
    <property type="match status" value="1"/>
</dbReference>
<dbReference type="RefSeq" id="WP_095510788.1">
    <property type="nucleotide sequence ID" value="NZ_MQWD01000001.1"/>
</dbReference>
<dbReference type="InterPro" id="IPR036938">
    <property type="entry name" value="PAP2/HPO_sf"/>
</dbReference>
<name>A0A271J0U7_9BACT</name>
<dbReference type="Gene3D" id="1.10.606.10">
    <property type="entry name" value="Vanadium-containing Chloroperoxidase, domain 2"/>
    <property type="match status" value="1"/>
</dbReference>